<reference evidence="1" key="1">
    <citation type="submission" date="2014-09" db="EMBL/GenBank/DDBJ databases">
        <authorList>
            <person name="Magalhaes I.L.F."/>
            <person name="Oliveira U."/>
            <person name="Santos F.R."/>
            <person name="Vidigal T.H.D.A."/>
            <person name="Brescovit A.D."/>
            <person name="Santos A.J."/>
        </authorList>
    </citation>
    <scope>NUCLEOTIDE SEQUENCE</scope>
    <source>
        <tissue evidence="1">Shoot tissue taken approximately 20 cm above the soil surface</tissue>
    </source>
</reference>
<organism evidence="1">
    <name type="scientific">Arundo donax</name>
    <name type="common">Giant reed</name>
    <name type="synonym">Donax arundinaceus</name>
    <dbReference type="NCBI Taxonomy" id="35708"/>
    <lineage>
        <taxon>Eukaryota</taxon>
        <taxon>Viridiplantae</taxon>
        <taxon>Streptophyta</taxon>
        <taxon>Embryophyta</taxon>
        <taxon>Tracheophyta</taxon>
        <taxon>Spermatophyta</taxon>
        <taxon>Magnoliopsida</taxon>
        <taxon>Liliopsida</taxon>
        <taxon>Poales</taxon>
        <taxon>Poaceae</taxon>
        <taxon>PACMAD clade</taxon>
        <taxon>Arundinoideae</taxon>
        <taxon>Arundineae</taxon>
        <taxon>Arundo</taxon>
    </lineage>
</organism>
<protein>
    <submittedName>
        <fullName evidence="1">Uncharacterized protein</fullName>
    </submittedName>
</protein>
<accession>A0A0A9AXR7</accession>
<dbReference type="AlphaFoldDB" id="A0A0A9AXR7"/>
<evidence type="ECO:0000313" key="1">
    <source>
        <dbReference type="EMBL" id="JAD54643.1"/>
    </source>
</evidence>
<sequence>MLSFCFMHNDAFLWQKVNWGGQSSDSSVRLAWEPCNT</sequence>
<proteinExistence type="predicted"/>
<reference evidence="1" key="2">
    <citation type="journal article" date="2015" name="Data Brief">
        <title>Shoot transcriptome of the giant reed, Arundo donax.</title>
        <authorList>
            <person name="Barrero R.A."/>
            <person name="Guerrero F.D."/>
            <person name="Moolhuijzen P."/>
            <person name="Goolsby J.A."/>
            <person name="Tidwell J."/>
            <person name="Bellgard S.E."/>
            <person name="Bellgard M.I."/>
        </authorList>
    </citation>
    <scope>NUCLEOTIDE SEQUENCE</scope>
    <source>
        <tissue evidence="1">Shoot tissue taken approximately 20 cm above the soil surface</tissue>
    </source>
</reference>
<name>A0A0A9AXR7_ARUDO</name>
<dbReference type="EMBL" id="GBRH01243252">
    <property type="protein sequence ID" value="JAD54643.1"/>
    <property type="molecule type" value="Transcribed_RNA"/>
</dbReference>